<proteinExistence type="predicted"/>
<evidence type="ECO:0000313" key="2">
    <source>
        <dbReference type="Proteomes" id="UP000594923"/>
    </source>
</evidence>
<dbReference type="AlphaFoldDB" id="A0A7M1KP59"/>
<organism evidence="1 2">
    <name type="scientific">Pseudomonas poae</name>
    <dbReference type="NCBI Taxonomy" id="200451"/>
    <lineage>
        <taxon>Bacteria</taxon>
        <taxon>Pseudomonadati</taxon>
        <taxon>Pseudomonadota</taxon>
        <taxon>Gammaproteobacteria</taxon>
        <taxon>Pseudomonadales</taxon>
        <taxon>Pseudomonadaceae</taxon>
        <taxon>Pseudomonas</taxon>
    </lineage>
</organism>
<evidence type="ECO:0000313" key="1">
    <source>
        <dbReference type="EMBL" id="QOQ76909.1"/>
    </source>
</evidence>
<dbReference type="EMBL" id="CP063073">
    <property type="protein sequence ID" value="QOQ76909.1"/>
    <property type="molecule type" value="Genomic_DNA"/>
</dbReference>
<name>A0A7M1KP59_9PSED</name>
<dbReference type="Proteomes" id="UP000594923">
    <property type="component" value="Chromosome"/>
</dbReference>
<protein>
    <submittedName>
        <fullName evidence="1">Uncharacterized protein</fullName>
    </submittedName>
</protein>
<reference evidence="1 2" key="1">
    <citation type="submission" date="2020-10" db="EMBL/GenBank/DDBJ databases">
        <title>High quality whole genome sequence of Pseudomonas poae PMA22.</title>
        <authorList>
            <person name="Hernandez J.G."/>
            <person name="Rodriguez P."/>
            <person name="Cuevas C."/>
            <person name="de la Calle F."/>
            <person name="Galan B."/>
            <person name="Garcia J.L."/>
        </authorList>
    </citation>
    <scope>NUCLEOTIDE SEQUENCE [LARGE SCALE GENOMIC DNA]</scope>
    <source>
        <strain evidence="1 2">PMA22</strain>
    </source>
</reference>
<accession>A0A7M1KP59</accession>
<gene>
    <name evidence="1" type="ORF">IMF22_07675</name>
</gene>
<sequence length="67" mass="7241">MLAPVIFISLRGAAEVTAHALGESRLERSAAPINIYSIIIFSGIFFPISQHNGTPALLHRFSGPRLP</sequence>
<dbReference type="RefSeq" id="WP_197627790.1">
    <property type="nucleotide sequence ID" value="NZ_CP063073.1"/>
</dbReference>